<evidence type="ECO:0000256" key="4">
    <source>
        <dbReference type="ARBA" id="ARBA00011233"/>
    </source>
</evidence>
<dbReference type="NCBIfam" id="TIGR01697">
    <property type="entry name" value="PNPH-PUNA-XAPA"/>
    <property type="match status" value="1"/>
</dbReference>
<evidence type="ECO:0000256" key="8">
    <source>
        <dbReference type="PIRNR" id="PIRNR000477"/>
    </source>
</evidence>
<reference evidence="11" key="1">
    <citation type="submission" date="2022-07" db="EMBL/GenBank/DDBJ databases">
        <title>Phylogenomic reconstructions and comparative analyses of Kickxellomycotina fungi.</title>
        <authorList>
            <person name="Reynolds N.K."/>
            <person name="Stajich J.E."/>
            <person name="Barry K."/>
            <person name="Grigoriev I.V."/>
            <person name="Crous P."/>
            <person name="Smith M.E."/>
        </authorList>
    </citation>
    <scope>NUCLEOTIDE SEQUENCE</scope>
    <source>
        <strain evidence="11">NBRC 100468</strain>
    </source>
</reference>
<dbReference type="PIRSF" id="PIRSF000477">
    <property type="entry name" value="PurNPase"/>
    <property type="match status" value="1"/>
</dbReference>
<name>A0A9W8DRC4_9FUNG</name>
<comment type="pathway">
    <text evidence="2 8">Purine metabolism; purine nucleoside salvage.</text>
</comment>
<evidence type="ECO:0000256" key="2">
    <source>
        <dbReference type="ARBA" id="ARBA00005058"/>
    </source>
</evidence>
<evidence type="ECO:0000256" key="7">
    <source>
        <dbReference type="ARBA" id="ARBA00058131"/>
    </source>
</evidence>
<dbReference type="InterPro" id="IPR000845">
    <property type="entry name" value="Nucleoside_phosphorylase_d"/>
</dbReference>
<evidence type="ECO:0000256" key="3">
    <source>
        <dbReference type="ARBA" id="ARBA00006751"/>
    </source>
</evidence>
<dbReference type="PANTHER" id="PTHR11904:SF9">
    <property type="entry name" value="PURINE NUCLEOSIDE PHOSPHORYLASE-RELATED"/>
    <property type="match status" value="1"/>
</dbReference>
<dbReference type="NCBIfam" id="NF006054">
    <property type="entry name" value="PRK08202.1"/>
    <property type="match status" value="1"/>
</dbReference>
<evidence type="ECO:0000256" key="6">
    <source>
        <dbReference type="ARBA" id="ARBA00022679"/>
    </source>
</evidence>
<dbReference type="InterPro" id="IPR035994">
    <property type="entry name" value="Nucleoside_phosphorylase_sf"/>
</dbReference>
<comment type="function">
    <text evidence="7">The purine nucleoside phosphorylases catalyze the phosphorolytic breakdown of the N-glycosidic bond in the beta-(deoxy)ribonucleoside molecules, with the formation of the corresponding free purine bases and pentose-1-phosphate. Cleaves guanosine and inosine.</text>
</comment>
<dbReference type="PANTHER" id="PTHR11904">
    <property type="entry name" value="METHYLTHIOADENOSINE/PURINE NUCLEOSIDE PHOSPHORYLASE"/>
    <property type="match status" value="1"/>
</dbReference>
<evidence type="ECO:0000313" key="11">
    <source>
        <dbReference type="EMBL" id="KAJ1915179.1"/>
    </source>
</evidence>
<dbReference type="CDD" id="cd09009">
    <property type="entry name" value="PNP-EcPNPII_like"/>
    <property type="match status" value="1"/>
</dbReference>
<dbReference type="InterPro" id="IPR018099">
    <property type="entry name" value="Purine_phosphorylase-2_CS"/>
</dbReference>
<dbReference type="InterPro" id="IPR011270">
    <property type="entry name" value="Pur_Nuc_Pase_Ino/Guo-sp"/>
</dbReference>
<dbReference type="SUPFAM" id="SSF53167">
    <property type="entry name" value="Purine and uridine phosphorylases"/>
    <property type="match status" value="1"/>
</dbReference>
<dbReference type="PROSITE" id="PS01240">
    <property type="entry name" value="PNP_MTAP_2"/>
    <property type="match status" value="1"/>
</dbReference>
<keyword evidence="12" id="KW-1185">Reference proteome</keyword>
<dbReference type="GO" id="GO:0009116">
    <property type="term" value="P:nucleoside metabolic process"/>
    <property type="evidence" value="ECO:0007669"/>
    <property type="project" value="InterPro"/>
</dbReference>
<dbReference type="Proteomes" id="UP001150538">
    <property type="component" value="Unassembled WGS sequence"/>
</dbReference>
<dbReference type="EMBL" id="JANBPU010000159">
    <property type="protein sequence ID" value="KAJ1915179.1"/>
    <property type="molecule type" value="Genomic_DNA"/>
</dbReference>
<evidence type="ECO:0000256" key="5">
    <source>
        <dbReference type="ARBA" id="ARBA00022676"/>
    </source>
</evidence>
<dbReference type="OrthoDB" id="10261782at2759"/>
<evidence type="ECO:0000256" key="9">
    <source>
        <dbReference type="PIRSR" id="PIRSR000477-2"/>
    </source>
</evidence>
<feature type="binding site" evidence="9">
    <location>
        <begin position="86"/>
        <end position="88"/>
    </location>
    <ligand>
        <name>phosphate</name>
        <dbReference type="ChEBI" id="CHEBI:43474"/>
    </ligand>
</feature>
<organism evidence="11 12">
    <name type="scientific">Mycoemilia scoparia</name>
    <dbReference type="NCBI Taxonomy" id="417184"/>
    <lineage>
        <taxon>Eukaryota</taxon>
        <taxon>Fungi</taxon>
        <taxon>Fungi incertae sedis</taxon>
        <taxon>Zoopagomycota</taxon>
        <taxon>Kickxellomycotina</taxon>
        <taxon>Kickxellomycetes</taxon>
        <taxon>Kickxellales</taxon>
        <taxon>Kickxellaceae</taxon>
        <taxon>Mycoemilia</taxon>
    </lineage>
</organism>
<gene>
    <name evidence="11" type="primary">PNP1_2</name>
    <name evidence="11" type="ORF">H4219_004450</name>
</gene>
<feature type="binding site" evidence="9">
    <location>
        <position position="227"/>
    </location>
    <ligand>
        <name>phosphate</name>
        <dbReference type="ChEBI" id="CHEBI:43474"/>
    </ligand>
</feature>
<dbReference type="InterPro" id="IPR011268">
    <property type="entry name" value="Purine_phosphorylase"/>
</dbReference>
<keyword evidence="5 8" id="KW-0328">Glycosyltransferase</keyword>
<keyword evidence="6 8" id="KW-0808">Transferase</keyword>
<dbReference type="AlphaFoldDB" id="A0A9W8DRC4"/>
<feature type="binding site" evidence="9">
    <location>
        <position position="250"/>
    </location>
    <ligand>
        <name>a purine D-ribonucleoside</name>
        <dbReference type="ChEBI" id="CHEBI:142355"/>
    </ligand>
</feature>
<comment type="subunit">
    <text evidence="4">Homotrimer.</text>
</comment>
<accession>A0A9W8DRC4</accession>
<dbReference type="GO" id="GO:0005737">
    <property type="term" value="C:cytoplasm"/>
    <property type="evidence" value="ECO:0007669"/>
    <property type="project" value="TreeGrafter"/>
</dbReference>
<sequence>MSDLVFDVYQNAAQWVLRRIPESLKPTVGIVCGSGLGGLADILEGEKVVIPYGEIPGFMKSTAEGHKGQLVFGSLSGRPVVCMQGRFHCYEGYSVSQATLPIRVMKLIGVKSVIVTNAAGGLNSNYKVGDVVLLCDHISLPGIAGKSALVGPNITEFGTRFPAVSDAYTPRLRLIAAQSWLESDYLINDRKLVLHEGIYGWVYGPSYETRAECRALTSLGADVVGMSTVPEIVVAKHAGLEVLAMTLVTNMCVMQREPNAIEQAKLLREGKELITENVVHPNHEEVLETSQLRAKDMQHLVKDIVSRI</sequence>
<dbReference type="GO" id="GO:0004731">
    <property type="term" value="F:purine-nucleoside phosphorylase activity"/>
    <property type="evidence" value="ECO:0007669"/>
    <property type="project" value="UniProtKB-EC"/>
</dbReference>
<evidence type="ECO:0000313" key="12">
    <source>
        <dbReference type="Proteomes" id="UP001150538"/>
    </source>
</evidence>
<feature type="binding site" evidence="9">
    <location>
        <position position="208"/>
    </location>
    <ligand>
        <name>a purine D-ribonucleoside</name>
        <dbReference type="ChEBI" id="CHEBI:142355"/>
    </ligand>
</feature>
<dbReference type="Pfam" id="PF01048">
    <property type="entry name" value="PNP_UDP_1"/>
    <property type="match status" value="1"/>
</dbReference>
<feature type="binding site" evidence="9">
    <location>
        <position position="118"/>
    </location>
    <ligand>
        <name>phosphate</name>
        <dbReference type="ChEBI" id="CHEBI:43474"/>
    </ligand>
</feature>
<feature type="binding site" evidence="9">
    <location>
        <position position="66"/>
    </location>
    <ligand>
        <name>phosphate</name>
        <dbReference type="ChEBI" id="CHEBI:43474"/>
    </ligand>
</feature>
<comment type="similarity">
    <text evidence="3 8">Belongs to the PNP/MTAP phosphorylase family.</text>
</comment>
<feature type="binding site" evidence="9">
    <location>
        <position position="34"/>
    </location>
    <ligand>
        <name>phosphate</name>
        <dbReference type="ChEBI" id="CHEBI:43474"/>
    </ligand>
</feature>
<feature type="domain" description="Nucleoside phosphorylase" evidence="10">
    <location>
        <begin position="27"/>
        <end position="305"/>
    </location>
</feature>
<dbReference type="NCBIfam" id="TIGR01700">
    <property type="entry name" value="PNPH"/>
    <property type="match status" value="1"/>
</dbReference>
<evidence type="ECO:0000259" key="10">
    <source>
        <dbReference type="Pfam" id="PF01048"/>
    </source>
</evidence>
<comment type="caution">
    <text evidence="11">The sequence shown here is derived from an EMBL/GenBank/DDBJ whole genome shotgun (WGS) entry which is preliminary data.</text>
</comment>
<dbReference type="FunFam" id="3.40.50.1580:FF:000004">
    <property type="entry name" value="Purine nucleoside phosphorylase"/>
    <property type="match status" value="1"/>
</dbReference>
<protein>
    <recommendedName>
        <fullName evidence="8">Purine nucleoside phosphorylase</fullName>
        <ecNumber evidence="8">2.4.2.1</ecNumber>
    </recommendedName>
    <alternativeName>
        <fullName evidence="8">Inosine-guanosine phosphorylase</fullName>
    </alternativeName>
</protein>
<comment type="catalytic activity">
    <reaction evidence="1">
        <text>a purine D-ribonucleoside + phosphate = a purine nucleobase + alpha-D-ribose 1-phosphate</text>
        <dbReference type="Rhea" id="RHEA:19805"/>
        <dbReference type="ChEBI" id="CHEBI:26386"/>
        <dbReference type="ChEBI" id="CHEBI:43474"/>
        <dbReference type="ChEBI" id="CHEBI:57720"/>
        <dbReference type="ChEBI" id="CHEBI:142355"/>
        <dbReference type="EC" id="2.4.2.1"/>
    </reaction>
</comment>
<evidence type="ECO:0000256" key="1">
    <source>
        <dbReference type="ARBA" id="ARBA00000755"/>
    </source>
</evidence>
<proteinExistence type="inferred from homology"/>
<dbReference type="Gene3D" id="3.40.50.1580">
    <property type="entry name" value="Nucleoside phosphorylase domain"/>
    <property type="match status" value="1"/>
</dbReference>
<dbReference type="EC" id="2.4.2.1" evidence="8"/>